<dbReference type="InterPro" id="IPR002509">
    <property type="entry name" value="NODB_dom"/>
</dbReference>
<reference evidence="4 5" key="1">
    <citation type="journal article" date="2007" name="Nature">
        <title>Evolution of genes and genomes on the Drosophila phylogeny.</title>
        <authorList>
            <consortium name="Drosophila 12 Genomes Consortium"/>
            <person name="Clark A.G."/>
            <person name="Eisen M.B."/>
            <person name="Smith D.R."/>
            <person name="Bergman C.M."/>
            <person name="Oliver B."/>
            <person name="Markow T.A."/>
            <person name="Kaufman T.C."/>
            <person name="Kellis M."/>
            <person name="Gelbart W."/>
            <person name="Iyer V.N."/>
            <person name="Pollard D.A."/>
            <person name="Sackton T.B."/>
            <person name="Larracuente A.M."/>
            <person name="Singh N.D."/>
            <person name="Abad J.P."/>
            <person name="Abt D.N."/>
            <person name="Adryan B."/>
            <person name="Aguade M."/>
            <person name="Akashi H."/>
            <person name="Anderson W.W."/>
            <person name="Aquadro C.F."/>
            <person name="Ardell D.H."/>
            <person name="Arguello R."/>
            <person name="Artieri C.G."/>
            <person name="Barbash D.A."/>
            <person name="Barker D."/>
            <person name="Barsanti P."/>
            <person name="Batterham P."/>
            <person name="Batzoglou S."/>
            <person name="Begun D."/>
            <person name="Bhutkar A."/>
            <person name="Blanco E."/>
            <person name="Bosak S.A."/>
            <person name="Bradley R.K."/>
            <person name="Brand A.D."/>
            <person name="Brent M.R."/>
            <person name="Brooks A.N."/>
            <person name="Brown R.H."/>
            <person name="Butlin R.K."/>
            <person name="Caggese C."/>
            <person name="Calvi B.R."/>
            <person name="Bernardo de Carvalho A."/>
            <person name="Caspi A."/>
            <person name="Castrezana S."/>
            <person name="Celniker S.E."/>
            <person name="Chang J.L."/>
            <person name="Chapple C."/>
            <person name="Chatterji S."/>
            <person name="Chinwalla A."/>
            <person name="Civetta A."/>
            <person name="Clifton S.W."/>
            <person name="Comeron J.M."/>
            <person name="Costello J.C."/>
            <person name="Coyne J.A."/>
            <person name="Daub J."/>
            <person name="David R.G."/>
            <person name="Delcher A.L."/>
            <person name="Delehaunty K."/>
            <person name="Do C.B."/>
            <person name="Ebling H."/>
            <person name="Edwards K."/>
            <person name="Eickbush T."/>
            <person name="Evans J.D."/>
            <person name="Filipski A."/>
            <person name="Findeiss S."/>
            <person name="Freyhult E."/>
            <person name="Fulton L."/>
            <person name="Fulton R."/>
            <person name="Garcia A.C."/>
            <person name="Gardiner A."/>
            <person name="Garfield D.A."/>
            <person name="Garvin B.E."/>
            <person name="Gibson G."/>
            <person name="Gilbert D."/>
            <person name="Gnerre S."/>
            <person name="Godfrey J."/>
            <person name="Good R."/>
            <person name="Gotea V."/>
            <person name="Gravely B."/>
            <person name="Greenberg A.J."/>
            <person name="Griffiths-Jones S."/>
            <person name="Gross S."/>
            <person name="Guigo R."/>
            <person name="Gustafson E.A."/>
            <person name="Haerty W."/>
            <person name="Hahn M.W."/>
            <person name="Halligan D.L."/>
            <person name="Halpern A.L."/>
            <person name="Halter G.M."/>
            <person name="Han M.V."/>
            <person name="Heger A."/>
            <person name="Hillier L."/>
            <person name="Hinrichs A.S."/>
            <person name="Holmes I."/>
            <person name="Hoskins R.A."/>
            <person name="Hubisz M.J."/>
            <person name="Hultmark D."/>
            <person name="Huntley M.A."/>
            <person name="Jaffe D.B."/>
            <person name="Jagadeeshan S."/>
            <person name="Jeck W.R."/>
            <person name="Johnson J."/>
            <person name="Jones C.D."/>
            <person name="Jordan W.C."/>
            <person name="Karpen G.H."/>
            <person name="Kataoka E."/>
            <person name="Keightley P.D."/>
            <person name="Kheradpour P."/>
            <person name="Kirkness E.F."/>
            <person name="Koerich L.B."/>
            <person name="Kristiansen K."/>
            <person name="Kudrna D."/>
            <person name="Kulathinal R.J."/>
            <person name="Kumar S."/>
            <person name="Kwok R."/>
            <person name="Lander E."/>
            <person name="Langley C.H."/>
            <person name="Lapoint R."/>
            <person name="Lazzaro B.P."/>
            <person name="Lee S.J."/>
            <person name="Levesque L."/>
            <person name="Li R."/>
            <person name="Lin C.F."/>
            <person name="Lin M.F."/>
            <person name="Lindblad-Toh K."/>
            <person name="Llopart A."/>
            <person name="Long M."/>
            <person name="Low L."/>
            <person name="Lozovsky E."/>
            <person name="Lu J."/>
            <person name="Luo M."/>
            <person name="Machado C.A."/>
            <person name="Makalowski W."/>
            <person name="Marzo M."/>
            <person name="Matsuda M."/>
            <person name="Matzkin L."/>
            <person name="McAllister B."/>
            <person name="McBride C.S."/>
            <person name="McKernan B."/>
            <person name="McKernan K."/>
            <person name="Mendez-Lago M."/>
            <person name="Minx P."/>
            <person name="Mollenhauer M.U."/>
            <person name="Montooth K."/>
            <person name="Mount S.M."/>
            <person name="Mu X."/>
            <person name="Myers E."/>
            <person name="Negre B."/>
            <person name="Newfeld S."/>
            <person name="Nielsen R."/>
            <person name="Noor M.A."/>
            <person name="O'Grady P."/>
            <person name="Pachter L."/>
            <person name="Papaceit M."/>
            <person name="Parisi M.J."/>
            <person name="Parisi M."/>
            <person name="Parts L."/>
            <person name="Pedersen J.S."/>
            <person name="Pesole G."/>
            <person name="Phillippy A.M."/>
            <person name="Ponting C.P."/>
            <person name="Pop M."/>
            <person name="Porcelli D."/>
            <person name="Powell J.R."/>
            <person name="Prohaska S."/>
            <person name="Pruitt K."/>
            <person name="Puig M."/>
            <person name="Quesneville H."/>
            <person name="Ram K.R."/>
            <person name="Rand D."/>
            <person name="Rasmussen M.D."/>
            <person name="Reed L.K."/>
            <person name="Reenan R."/>
            <person name="Reily A."/>
            <person name="Remington K.A."/>
            <person name="Rieger T.T."/>
            <person name="Ritchie M.G."/>
            <person name="Robin C."/>
            <person name="Rogers Y.H."/>
            <person name="Rohde C."/>
            <person name="Rozas J."/>
            <person name="Rubenfield M.J."/>
            <person name="Ruiz A."/>
            <person name="Russo S."/>
            <person name="Salzberg S.L."/>
            <person name="Sanchez-Gracia A."/>
            <person name="Saranga D.J."/>
            <person name="Sato H."/>
            <person name="Schaeffer S.W."/>
            <person name="Schatz M.C."/>
            <person name="Schlenke T."/>
            <person name="Schwartz R."/>
            <person name="Segarra C."/>
            <person name="Singh R.S."/>
            <person name="Sirot L."/>
            <person name="Sirota M."/>
            <person name="Sisneros N.B."/>
            <person name="Smith C.D."/>
            <person name="Smith T.F."/>
            <person name="Spieth J."/>
            <person name="Stage D.E."/>
            <person name="Stark A."/>
            <person name="Stephan W."/>
            <person name="Strausberg R.L."/>
            <person name="Strempel S."/>
            <person name="Sturgill D."/>
            <person name="Sutton G."/>
            <person name="Sutton G.G."/>
            <person name="Tao W."/>
            <person name="Teichmann S."/>
            <person name="Tobari Y.N."/>
            <person name="Tomimura Y."/>
            <person name="Tsolas J.M."/>
            <person name="Valente V.L."/>
            <person name="Venter E."/>
            <person name="Venter J.C."/>
            <person name="Vicario S."/>
            <person name="Vieira F.G."/>
            <person name="Vilella A.J."/>
            <person name="Villasante A."/>
            <person name="Walenz B."/>
            <person name="Wang J."/>
            <person name="Wasserman M."/>
            <person name="Watts T."/>
            <person name="Wilson D."/>
            <person name="Wilson R.K."/>
            <person name="Wing R.A."/>
            <person name="Wolfner M.F."/>
            <person name="Wong A."/>
            <person name="Wong G.K."/>
            <person name="Wu C.I."/>
            <person name="Wu G."/>
            <person name="Yamamoto D."/>
            <person name="Yang H.P."/>
            <person name="Yang S.P."/>
            <person name="Yorke J.A."/>
            <person name="Yoshida K."/>
            <person name="Zdobnov E."/>
            <person name="Zhang P."/>
            <person name="Zhang Y."/>
            <person name="Zimin A.V."/>
            <person name="Baldwin J."/>
            <person name="Abdouelleil A."/>
            <person name="Abdulkadir J."/>
            <person name="Abebe A."/>
            <person name="Abera B."/>
            <person name="Abreu J."/>
            <person name="Acer S.C."/>
            <person name="Aftuck L."/>
            <person name="Alexander A."/>
            <person name="An P."/>
            <person name="Anderson E."/>
            <person name="Anderson S."/>
            <person name="Arachi H."/>
            <person name="Azer M."/>
            <person name="Bachantsang P."/>
            <person name="Barry A."/>
            <person name="Bayul T."/>
            <person name="Berlin A."/>
            <person name="Bessette D."/>
            <person name="Bloom T."/>
            <person name="Blye J."/>
            <person name="Boguslavskiy L."/>
            <person name="Bonnet C."/>
            <person name="Boukhgalter B."/>
            <person name="Bourzgui I."/>
            <person name="Brown A."/>
            <person name="Cahill P."/>
            <person name="Channer S."/>
            <person name="Cheshatsang Y."/>
            <person name="Chuda L."/>
            <person name="Citroen M."/>
            <person name="Collymore A."/>
            <person name="Cooke P."/>
            <person name="Costello M."/>
            <person name="D'Aco K."/>
            <person name="Daza R."/>
            <person name="De Haan G."/>
            <person name="DeGray S."/>
            <person name="DeMaso C."/>
            <person name="Dhargay N."/>
            <person name="Dooley K."/>
            <person name="Dooley E."/>
            <person name="Doricent M."/>
            <person name="Dorje P."/>
            <person name="Dorjee K."/>
            <person name="Dupes A."/>
            <person name="Elong R."/>
            <person name="Falk J."/>
            <person name="Farina A."/>
            <person name="Faro S."/>
            <person name="Ferguson D."/>
            <person name="Fisher S."/>
            <person name="Foley C.D."/>
            <person name="Franke A."/>
            <person name="Friedrich D."/>
            <person name="Gadbois L."/>
            <person name="Gearin G."/>
            <person name="Gearin C.R."/>
            <person name="Giannoukos G."/>
            <person name="Goode T."/>
            <person name="Graham J."/>
            <person name="Grandbois E."/>
            <person name="Grewal S."/>
            <person name="Gyaltsen K."/>
            <person name="Hafez N."/>
            <person name="Hagos B."/>
            <person name="Hall J."/>
            <person name="Henson C."/>
            <person name="Hollinger A."/>
            <person name="Honan T."/>
            <person name="Huard M.D."/>
            <person name="Hughes L."/>
            <person name="Hurhula B."/>
            <person name="Husby M.E."/>
            <person name="Kamat A."/>
            <person name="Kanga B."/>
            <person name="Kashin S."/>
            <person name="Khazanovich D."/>
            <person name="Kisner P."/>
            <person name="Lance K."/>
            <person name="Lara M."/>
            <person name="Lee W."/>
            <person name="Lennon N."/>
            <person name="Letendre F."/>
            <person name="LeVine R."/>
            <person name="Lipovsky A."/>
            <person name="Liu X."/>
            <person name="Liu J."/>
            <person name="Liu S."/>
            <person name="Lokyitsang T."/>
            <person name="Lokyitsang Y."/>
            <person name="Lubonja R."/>
            <person name="Lui A."/>
            <person name="MacDonald P."/>
            <person name="Magnisalis V."/>
            <person name="Maru K."/>
            <person name="Matthews C."/>
            <person name="McCusker W."/>
            <person name="McDonough S."/>
            <person name="Mehta T."/>
            <person name="Meldrim J."/>
            <person name="Meneus L."/>
            <person name="Mihai O."/>
            <person name="Mihalev A."/>
            <person name="Mihova T."/>
            <person name="Mittelman R."/>
            <person name="Mlenga V."/>
            <person name="Montmayeur A."/>
            <person name="Mulrain L."/>
            <person name="Navidi A."/>
            <person name="Naylor J."/>
            <person name="Negash T."/>
            <person name="Nguyen T."/>
            <person name="Nguyen N."/>
            <person name="Nicol R."/>
            <person name="Norbu C."/>
            <person name="Norbu N."/>
            <person name="Novod N."/>
            <person name="O'Neill B."/>
            <person name="Osman S."/>
            <person name="Markiewicz E."/>
            <person name="Oyono O.L."/>
            <person name="Patti C."/>
            <person name="Phunkhang P."/>
            <person name="Pierre F."/>
            <person name="Priest M."/>
            <person name="Raghuraman S."/>
            <person name="Rege F."/>
            <person name="Reyes R."/>
            <person name="Rise C."/>
            <person name="Rogov P."/>
            <person name="Ross K."/>
            <person name="Ryan E."/>
            <person name="Settipalli S."/>
            <person name="Shea T."/>
            <person name="Sherpa N."/>
            <person name="Shi L."/>
            <person name="Shih D."/>
            <person name="Sparrow T."/>
            <person name="Spaulding J."/>
            <person name="Stalker J."/>
            <person name="Stange-Thomann N."/>
            <person name="Stavropoulos S."/>
            <person name="Stone C."/>
            <person name="Strader C."/>
            <person name="Tesfaye S."/>
            <person name="Thomson T."/>
            <person name="Thoulutsang Y."/>
            <person name="Thoulutsang D."/>
            <person name="Topham K."/>
            <person name="Topping I."/>
            <person name="Tsamla T."/>
            <person name="Vassiliev H."/>
            <person name="Vo A."/>
            <person name="Wangchuk T."/>
            <person name="Wangdi T."/>
            <person name="Weiand M."/>
            <person name="Wilkinson J."/>
            <person name="Wilson A."/>
            <person name="Yadav S."/>
            <person name="Young G."/>
            <person name="Yu Q."/>
            <person name="Zembek L."/>
            <person name="Zhong D."/>
            <person name="Zimmer A."/>
            <person name="Zwirko Z."/>
            <person name="Jaffe D.B."/>
            <person name="Alvarez P."/>
            <person name="Brockman W."/>
            <person name="Butler J."/>
            <person name="Chin C."/>
            <person name="Gnerre S."/>
            <person name="Grabherr M."/>
            <person name="Kleber M."/>
            <person name="Mauceli E."/>
            <person name="MacCallum I."/>
        </authorList>
    </citation>
    <scope>NUCLEOTIDE SEQUENCE [LARGE SCALE GENOMIC DNA]</scope>
    <source>
        <strain evidence="5">Tucson 15081-1352.22</strain>
    </source>
</reference>
<dbReference type="PANTHER" id="PTHR45985">
    <property type="match status" value="1"/>
</dbReference>
<feature type="region of interest" description="Disordered" evidence="1">
    <location>
        <begin position="23"/>
        <end position="42"/>
    </location>
</feature>
<gene>
    <name evidence="4" type="primary">Dmoj\GI18607</name>
    <name evidence="4" type="ORF">Dmoj_GI18607</name>
</gene>
<dbReference type="AlphaFoldDB" id="B4KQF6"/>
<dbReference type="eggNOG" id="ENOG502R90A">
    <property type="taxonomic scope" value="Eukaryota"/>
</dbReference>
<dbReference type="PANTHER" id="PTHR45985:SF8">
    <property type="entry name" value="CHITIN DEACETYLASE-LIKE 9, ISOFORM A"/>
    <property type="match status" value="1"/>
</dbReference>
<dbReference type="SUPFAM" id="SSF88713">
    <property type="entry name" value="Glycoside hydrolase/deacetylase"/>
    <property type="match status" value="1"/>
</dbReference>
<name>B4KQF6_DROMO</name>
<protein>
    <recommendedName>
        <fullName evidence="3">NodB homology domain-containing protein</fullName>
    </recommendedName>
</protein>
<dbReference type="EMBL" id="CH933808">
    <property type="protein sequence ID" value="EDW10296.1"/>
    <property type="molecule type" value="Genomic_DNA"/>
</dbReference>
<sequence length="412" mass="46398">MKFATLFVLGLLLATALLCEGQSQGGKTKTKSKSKNKTKPTVAPQVEKQLLLKAEPCSPAKCKLPDCRCSDATLPKPKFKGKEQEIPQFVTITFDDAVNAVNYAQYELLFNGLVNPDGCPATGTFFVSHEYTDYVRVNALYNAGHEIALHSVTHGDGTDYWREADVETIEREFGAQLQMLEAFAKVDPKRVHGMRLPFLQISGNNSFEAIKNLGLTYDSSWPTQQHKSPAMWPYTLDFLSIQDCQIGPCPDAALPGVWVNPMVTWTDTEGYSCSMIDACAYPPADDVDALFEWMLENFNRHYKGNRAPFGMYLHAAWFSRGRNYFGAFKKFMQHLTTYPDVYMTSVSRMLEYVRKPVLGRPFKSCEKTPNTTCQPVHCNVQKISTAEARYMSVCDKCPTVYPWLNNPLGQDM</sequence>
<dbReference type="Pfam" id="PF01522">
    <property type="entry name" value="Polysacc_deac_1"/>
    <property type="match status" value="1"/>
</dbReference>
<evidence type="ECO:0000256" key="2">
    <source>
        <dbReference type="SAM" id="SignalP"/>
    </source>
</evidence>
<proteinExistence type="predicted"/>
<dbReference type="Proteomes" id="UP000009192">
    <property type="component" value="Unassembled WGS sequence"/>
</dbReference>
<dbReference type="Gene3D" id="3.20.20.370">
    <property type="entry name" value="Glycoside hydrolase/deacetylase"/>
    <property type="match status" value="1"/>
</dbReference>
<keyword evidence="4" id="KW-0378">Hydrolase</keyword>
<keyword evidence="2" id="KW-0732">Signal</keyword>
<feature type="domain" description="NodB homology" evidence="3">
    <location>
        <begin position="87"/>
        <end position="217"/>
    </location>
</feature>
<organism evidence="4 5">
    <name type="scientific">Drosophila mojavensis</name>
    <name type="common">Fruit fly</name>
    <dbReference type="NCBI Taxonomy" id="7230"/>
    <lineage>
        <taxon>Eukaryota</taxon>
        <taxon>Metazoa</taxon>
        <taxon>Ecdysozoa</taxon>
        <taxon>Arthropoda</taxon>
        <taxon>Hexapoda</taxon>
        <taxon>Insecta</taxon>
        <taxon>Pterygota</taxon>
        <taxon>Neoptera</taxon>
        <taxon>Endopterygota</taxon>
        <taxon>Diptera</taxon>
        <taxon>Brachycera</taxon>
        <taxon>Muscomorpha</taxon>
        <taxon>Ephydroidea</taxon>
        <taxon>Drosophilidae</taxon>
        <taxon>Drosophila</taxon>
    </lineage>
</organism>
<dbReference type="InterPro" id="IPR011330">
    <property type="entry name" value="Glyco_hydro/deAcase_b/a-brl"/>
</dbReference>
<dbReference type="InterPro" id="IPR052740">
    <property type="entry name" value="CE4"/>
</dbReference>
<dbReference type="KEGG" id="dmo:Dmoj_GI18607"/>
<evidence type="ECO:0000313" key="4">
    <source>
        <dbReference type="EMBL" id="EDW10296.1"/>
    </source>
</evidence>
<dbReference type="GO" id="GO:0016810">
    <property type="term" value="F:hydrolase activity, acting on carbon-nitrogen (but not peptide) bonds"/>
    <property type="evidence" value="ECO:0007669"/>
    <property type="project" value="InterPro"/>
</dbReference>
<dbReference type="OMA" id="SRAPFGM"/>
<keyword evidence="5" id="KW-1185">Reference proteome</keyword>
<feature type="signal peptide" evidence="2">
    <location>
        <begin position="1"/>
        <end position="21"/>
    </location>
</feature>
<feature type="chain" id="PRO_5002814424" description="NodB homology domain-containing protein" evidence="2">
    <location>
        <begin position="22"/>
        <end position="412"/>
    </location>
</feature>
<dbReference type="CDD" id="cd10975">
    <property type="entry name" value="CE4_CDA_like_2"/>
    <property type="match status" value="1"/>
</dbReference>
<accession>B4KQF6</accession>
<evidence type="ECO:0000256" key="1">
    <source>
        <dbReference type="SAM" id="MobiDB-lite"/>
    </source>
</evidence>
<dbReference type="InParanoid" id="B4KQF6"/>
<feature type="compositionally biased region" description="Basic residues" evidence="1">
    <location>
        <begin position="28"/>
        <end position="38"/>
    </location>
</feature>
<dbReference type="GO" id="GO:0005975">
    <property type="term" value="P:carbohydrate metabolic process"/>
    <property type="evidence" value="ECO:0007669"/>
    <property type="project" value="InterPro"/>
</dbReference>
<evidence type="ECO:0000259" key="3">
    <source>
        <dbReference type="Pfam" id="PF01522"/>
    </source>
</evidence>
<evidence type="ECO:0000313" key="5">
    <source>
        <dbReference type="Proteomes" id="UP000009192"/>
    </source>
</evidence>
<dbReference type="HOGENOM" id="CLU_022576_0_0_1"/>
<dbReference type="OrthoDB" id="504708at2759"/>
<dbReference type="PhylomeDB" id="B4KQF6"/>